<dbReference type="InterPro" id="IPR021838">
    <property type="entry name" value="DUF3431"/>
</dbReference>
<dbReference type="eggNOG" id="ENOG502RYM3">
    <property type="taxonomic scope" value="Eukaryota"/>
</dbReference>
<reference evidence="3 4" key="1">
    <citation type="submission" date="2013-03" db="EMBL/GenBank/DDBJ databases">
        <title>The Genome Sequence of Phialophora europaea CBS 101466.</title>
        <authorList>
            <consortium name="The Broad Institute Genomics Platform"/>
            <person name="Cuomo C."/>
            <person name="de Hoog S."/>
            <person name="Gorbushina A."/>
            <person name="Walker B."/>
            <person name="Young S.K."/>
            <person name="Zeng Q."/>
            <person name="Gargeya S."/>
            <person name="Fitzgerald M."/>
            <person name="Haas B."/>
            <person name="Abouelleil A."/>
            <person name="Allen A.W."/>
            <person name="Alvarado L."/>
            <person name="Arachchi H.M."/>
            <person name="Berlin A.M."/>
            <person name="Chapman S.B."/>
            <person name="Gainer-Dewar J."/>
            <person name="Goldberg J."/>
            <person name="Griggs A."/>
            <person name="Gujja S."/>
            <person name="Hansen M."/>
            <person name="Howarth C."/>
            <person name="Imamovic A."/>
            <person name="Ireland A."/>
            <person name="Larimer J."/>
            <person name="McCowan C."/>
            <person name="Murphy C."/>
            <person name="Pearson M."/>
            <person name="Poon T.W."/>
            <person name="Priest M."/>
            <person name="Roberts A."/>
            <person name="Saif S."/>
            <person name="Shea T."/>
            <person name="Sisk P."/>
            <person name="Sykes S."/>
            <person name="Wortman J."/>
            <person name="Nusbaum C."/>
            <person name="Birren B."/>
        </authorList>
    </citation>
    <scope>NUCLEOTIDE SEQUENCE [LARGE SCALE GENOMIC DNA]</scope>
    <source>
        <strain evidence="3 4">CBS 101466</strain>
    </source>
</reference>
<evidence type="ECO:0000256" key="1">
    <source>
        <dbReference type="SAM" id="MobiDB-lite"/>
    </source>
</evidence>
<dbReference type="RefSeq" id="XP_008720945.1">
    <property type="nucleotide sequence ID" value="XM_008722723.1"/>
</dbReference>
<keyword evidence="4" id="KW-1185">Reference proteome</keyword>
<dbReference type="PANTHER" id="PTHR37490">
    <property type="entry name" value="EXPRESSED PROTEIN"/>
    <property type="match status" value="1"/>
</dbReference>
<keyword evidence="2" id="KW-1133">Transmembrane helix</keyword>
<proteinExistence type="predicted"/>
<feature type="compositionally biased region" description="Low complexity" evidence="1">
    <location>
        <begin position="50"/>
        <end position="63"/>
    </location>
</feature>
<keyword evidence="2" id="KW-0472">Membrane</keyword>
<feature type="region of interest" description="Disordered" evidence="1">
    <location>
        <begin position="385"/>
        <end position="406"/>
    </location>
</feature>
<accession>W2RP12</accession>
<protein>
    <recommendedName>
        <fullName evidence="5">DUF3431 domain-containing protein</fullName>
    </recommendedName>
</protein>
<dbReference type="GeneID" id="19975743"/>
<name>W2RP12_CYPE1</name>
<dbReference type="AlphaFoldDB" id="W2RP12"/>
<dbReference type="OrthoDB" id="426718at2759"/>
<evidence type="ECO:0000313" key="4">
    <source>
        <dbReference type="Proteomes" id="UP000030752"/>
    </source>
</evidence>
<evidence type="ECO:0000313" key="3">
    <source>
        <dbReference type="EMBL" id="ETN37413.1"/>
    </source>
</evidence>
<dbReference type="Proteomes" id="UP000030752">
    <property type="component" value="Unassembled WGS sequence"/>
</dbReference>
<evidence type="ECO:0008006" key="5">
    <source>
        <dbReference type="Google" id="ProtNLM"/>
    </source>
</evidence>
<organism evidence="3 4">
    <name type="scientific">Cyphellophora europaea (strain CBS 101466)</name>
    <name type="common">Phialophora europaea</name>
    <dbReference type="NCBI Taxonomy" id="1220924"/>
    <lineage>
        <taxon>Eukaryota</taxon>
        <taxon>Fungi</taxon>
        <taxon>Dikarya</taxon>
        <taxon>Ascomycota</taxon>
        <taxon>Pezizomycotina</taxon>
        <taxon>Eurotiomycetes</taxon>
        <taxon>Chaetothyriomycetidae</taxon>
        <taxon>Chaetothyriales</taxon>
        <taxon>Cyphellophoraceae</taxon>
        <taxon>Cyphellophora</taxon>
    </lineage>
</organism>
<evidence type="ECO:0000256" key="2">
    <source>
        <dbReference type="SAM" id="Phobius"/>
    </source>
</evidence>
<dbReference type="Pfam" id="PF11913">
    <property type="entry name" value="DUF3431"/>
    <property type="match status" value="1"/>
</dbReference>
<keyword evidence="2" id="KW-0812">Transmembrane</keyword>
<feature type="transmembrane region" description="Helical" evidence="2">
    <location>
        <begin position="6"/>
        <end position="26"/>
    </location>
</feature>
<dbReference type="HOGENOM" id="CLU_031559_1_2_1"/>
<dbReference type="InParanoid" id="W2RP12"/>
<dbReference type="PANTHER" id="PTHR37490:SF3">
    <property type="entry name" value="DUF3431 DOMAIN CONTAINING PROTEIN"/>
    <property type="match status" value="1"/>
</dbReference>
<dbReference type="EMBL" id="KB822724">
    <property type="protein sequence ID" value="ETN37413.1"/>
    <property type="molecule type" value="Genomic_DNA"/>
</dbReference>
<sequence length="406" mass="46196">MVGPRRGFTLLSISLVAFCTTLVYLYSAPRAVRWRRFPNTVGSNLHNDDNNSNPSSESDYSVSHADASPSYAIPSYTRHLVVAKMKDEDAGWLYNEDLAGAIVKVYIPDDKSAALTVPKNKGHEAMVYLSYIIDHYDNLPDIAIFMHAHRNSWHQAGLLEHDGPETVRRLSSARVTREGYMNLRCEWDPGCPAWMHPGVVDKDSLRVEEPVMAQAWTELFPGIALPEVVAQPCCAQFALSKARIQSTPREKFVFYREWLLKTKLLDDVSGRVFEYLWQAIFTKNATFCPDMYSCYCDGYGVCFRDNKDFDYWFELRYKKHMKQQQLDEWRHKASVVDRYQQTADPGTIESLELEVPPAGRDIELTTEIDSLAQLMEDGRQKALARGKDPAVRAGAAGRNWTEGDGF</sequence>
<feature type="region of interest" description="Disordered" evidence="1">
    <location>
        <begin position="43"/>
        <end position="63"/>
    </location>
</feature>
<dbReference type="VEuPathDB" id="FungiDB:HMPREF1541_08404"/>
<gene>
    <name evidence="3" type="ORF">HMPREF1541_08404</name>
</gene>